<comment type="caution">
    <text evidence="2">The sequence shown here is derived from an EMBL/GenBank/DDBJ whole genome shotgun (WGS) entry which is preliminary data.</text>
</comment>
<organism evidence="2 3">
    <name type="scientific">Streptomyces thermocarboxydovorans</name>
    <dbReference type="NCBI Taxonomy" id="59298"/>
    <lineage>
        <taxon>Bacteria</taxon>
        <taxon>Bacillati</taxon>
        <taxon>Actinomycetota</taxon>
        <taxon>Actinomycetes</taxon>
        <taxon>Kitasatosporales</taxon>
        <taxon>Streptomycetaceae</taxon>
        <taxon>Streptomyces</taxon>
    </lineage>
</organism>
<accession>A0ABN1HAV0</accession>
<evidence type="ECO:0000313" key="3">
    <source>
        <dbReference type="Proteomes" id="UP001500724"/>
    </source>
</evidence>
<reference evidence="2 3" key="1">
    <citation type="journal article" date="2019" name="Int. J. Syst. Evol. Microbiol.">
        <title>The Global Catalogue of Microorganisms (GCM) 10K type strain sequencing project: providing services to taxonomists for standard genome sequencing and annotation.</title>
        <authorList>
            <consortium name="The Broad Institute Genomics Platform"/>
            <consortium name="The Broad Institute Genome Sequencing Center for Infectious Disease"/>
            <person name="Wu L."/>
            <person name="Ma J."/>
        </authorList>
    </citation>
    <scope>NUCLEOTIDE SEQUENCE [LARGE SCALE GENOMIC DNA]</scope>
    <source>
        <strain evidence="2 3">JCM 10367</strain>
    </source>
</reference>
<feature type="region of interest" description="Disordered" evidence="1">
    <location>
        <begin position="1"/>
        <end position="30"/>
    </location>
</feature>
<dbReference type="RefSeq" id="WP_343998105.1">
    <property type="nucleotide sequence ID" value="NZ_BAAAGU010000007.1"/>
</dbReference>
<evidence type="ECO:0000313" key="2">
    <source>
        <dbReference type="EMBL" id="GAA0635913.1"/>
    </source>
</evidence>
<gene>
    <name evidence="2" type="ORF">GCM10009535_10100</name>
</gene>
<dbReference type="Proteomes" id="UP001500724">
    <property type="component" value="Unassembled WGS sequence"/>
</dbReference>
<evidence type="ECO:0000256" key="1">
    <source>
        <dbReference type="SAM" id="MobiDB-lite"/>
    </source>
</evidence>
<name>A0ABN1HAV0_9ACTN</name>
<dbReference type="EMBL" id="BAAAGU010000007">
    <property type="protein sequence ID" value="GAA0635913.1"/>
    <property type="molecule type" value="Genomic_DNA"/>
</dbReference>
<feature type="compositionally biased region" description="Basic and acidic residues" evidence="1">
    <location>
        <begin position="20"/>
        <end position="30"/>
    </location>
</feature>
<sequence length="87" mass="9414">MDTGPDERGSRYRLVPSGEETSRLLRDGRRLAEFTSTGDGKVTVEWRPDAEPEPADAAPGHALAAAFGTGAEPLWRLALVAVLELWP</sequence>
<protein>
    <submittedName>
        <fullName evidence="2">Uncharacterized protein</fullName>
    </submittedName>
</protein>
<feature type="compositionally biased region" description="Basic and acidic residues" evidence="1">
    <location>
        <begin position="1"/>
        <end position="10"/>
    </location>
</feature>
<proteinExistence type="predicted"/>
<keyword evidence="3" id="KW-1185">Reference proteome</keyword>